<evidence type="ECO:0000256" key="3">
    <source>
        <dbReference type="ARBA" id="ARBA00022833"/>
    </source>
</evidence>
<dbReference type="PROSITE" id="PS50089">
    <property type="entry name" value="ZF_RING_2"/>
    <property type="match status" value="1"/>
</dbReference>
<dbReference type="Gramene" id="GBG59250">
    <property type="protein sequence ID" value="GBG59250"/>
    <property type="gene ID" value="CBR_g32266"/>
</dbReference>
<dbReference type="InterPro" id="IPR013083">
    <property type="entry name" value="Znf_RING/FYVE/PHD"/>
</dbReference>
<dbReference type="SUPFAM" id="SSF49599">
    <property type="entry name" value="TRAF domain-like"/>
    <property type="match status" value="2"/>
</dbReference>
<name>A0A388JN43_CHABU</name>
<evidence type="ECO:0000256" key="5">
    <source>
        <dbReference type="SAM" id="MobiDB-lite"/>
    </source>
</evidence>
<dbReference type="SUPFAM" id="SSF57850">
    <property type="entry name" value="RING/U-box"/>
    <property type="match status" value="1"/>
</dbReference>
<dbReference type="PROSITE" id="PS00518">
    <property type="entry name" value="ZF_RING_1"/>
    <property type="match status" value="1"/>
</dbReference>
<feature type="region of interest" description="Disordered" evidence="5">
    <location>
        <begin position="176"/>
        <end position="264"/>
    </location>
</feature>
<evidence type="ECO:0000259" key="6">
    <source>
        <dbReference type="PROSITE" id="PS50089"/>
    </source>
</evidence>
<feature type="region of interest" description="Disordered" evidence="5">
    <location>
        <begin position="387"/>
        <end position="442"/>
    </location>
</feature>
<protein>
    <recommendedName>
        <fullName evidence="6">RING-type domain-containing protein</fullName>
    </recommendedName>
</protein>
<gene>
    <name evidence="7" type="ORF">CBR_g32266</name>
</gene>
<dbReference type="EMBL" id="BFEA01000003">
    <property type="protein sequence ID" value="GBG59250.1"/>
    <property type="molecule type" value="Genomic_DNA"/>
</dbReference>
<dbReference type="PANTHER" id="PTHR10131">
    <property type="entry name" value="TNF RECEPTOR ASSOCIATED FACTOR"/>
    <property type="match status" value="1"/>
</dbReference>
<feature type="domain" description="RING-type" evidence="6">
    <location>
        <begin position="84"/>
        <end position="125"/>
    </location>
</feature>
<dbReference type="InterPro" id="IPR001841">
    <property type="entry name" value="Znf_RING"/>
</dbReference>
<comment type="caution">
    <text evidence="7">The sequence shown here is derived from an EMBL/GenBank/DDBJ whole genome shotgun (WGS) entry which is preliminary data.</text>
</comment>
<dbReference type="InterPro" id="IPR027370">
    <property type="entry name" value="Znf-RING_euk"/>
</dbReference>
<organism evidence="7 8">
    <name type="scientific">Chara braunii</name>
    <name type="common">Braun's stonewort</name>
    <dbReference type="NCBI Taxonomy" id="69332"/>
    <lineage>
        <taxon>Eukaryota</taxon>
        <taxon>Viridiplantae</taxon>
        <taxon>Streptophyta</taxon>
        <taxon>Charophyceae</taxon>
        <taxon>Charales</taxon>
        <taxon>Characeae</taxon>
        <taxon>Chara</taxon>
    </lineage>
</organism>
<dbReference type="Pfam" id="PF13445">
    <property type="entry name" value="zf-RING_UBOX"/>
    <property type="match status" value="1"/>
</dbReference>
<sequence length="464" mass="52083">MAIKDQGNQGCQGTLCSSAVDLDDFLSCFIYHFKDTSPENDAPRVGYAAVGTEVVPYSRHVMRSPNVATAPELFCAHIPPQYFCSLCSRLMLDATLLNPCGHYFCGTCVETEVLSRRRAKCPHCRRHCQKRRSLPAGDVREALWKMRVYCPFSMIYDVCSGRFVPASLSESSETWSSQISGTSVSQSSGTSVSQSGGIAMSQSSGTSVDDQQHRDDQQLGHQEQQEQEDHVAQEEQQEEHVEQEEQEEDHVEQEEQEQRDQEVTREARRKRFCSLTMVLANLENHVRRCGYRPVYCPYEQDGCAQIILDGDLGLHRRFCRFNYSYPVCDTCHCAIGADDTMAEHLANDCLLPCPYVKYGCEDRMLHDDVDDHLDTCPFAGTDVPDNAEISAGDPPILPSRDGAEPGPDRCSPAVHQDPTPAQAQAKPRKLTSEPRPTWYRRARDRVWIPGPRSCFACRVKDATA</sequence>
<dbReference type="GO" id="GO:0008270">
    <property type="term" value="F:zinc ion binding"/>
    <property type="evidence" value="ECO:0007669"/>
    <property type="project" value="UniProtKB-KW"/>
</dbReference>
<feature type="compositionally biased region" description="Low complexity" evidence="5">
    <location>
        <begin position="176"/>
        <end position="198"/>
    </location>
</feature>
<keyword evidence="1" id="KW-0479">Metal-binding</keyword>
<evidence type="ECO:0000313" key="8">
    <source>
        <dbReference type="Proteomes" id="UP000265515"/>
    </source>
</evidence>
<accession>A0A388JN43</accession>
<feature type="compositionally biased region" description="Polar residues" evidence="5">
    <location>
        <begin position="200"/>
        <end position="209"/>
    </location>
</feature>
<dbReference type="Proteomes" id="UP000265515">
    <property type="component" value="Unassembled WGS sequence"/>
</dbReference>
<feature type="compositionally biased region" description="Basic and acidic residues" evidence="5">
    <location>
        <begin position="210"/>
        <end position="233"/>
    </location>
</feature>
<dbReference type="OrthoDB" id="1737200at2759"/>
<dbReference type="Gene3D" id="3.30.40.10">
    <property type="entry name" value="Zinc/RING finger domain, C3HC4 (zinc finger)"/>
    <property type="match status" value="3"/>
</dbReference>
<dbReference type="PANTHER" id="PTHR10131:SF94">
    <property type="entry name" value="TNF RECEPTOR-ASSOCIATED FACTOR 4"/>
    <property type="match status" value="1"/>
</dbReference>
<keyword evidence="3" id="KW-0862">Zinc</keyword>
<evidence type="ECO:0000256" key="1">
    <source>
        <dbReference type="ARBA" id="ARBA00022723"/>
    </source>
</evidence>
<evidence type="ECO:0000256" key="2">
    <source>
        <dbReference type="ARBA" id="ARBA00022771"/>
    </source>
</evidence>
<proteinExistence type="predicted"/>
<keyword evidence="2 4" id="KW-0863">Zinc-finger</keyword>
<reference evidence="7 8" key="1">
    <citation type="journal article" date="2018" name="Cell">
        <title>The Chara Genome: Secondary Complexity and Implications for Plant Terrestrialization.</title>
        <authorList>
            <person name="Nishiyama T."/>
            <person name="Sakayama H."/>
            <person name="Vries J.D."/>
            <person name="Buschmann H."/>
            <person name="Saint-Marcoux D."/>
            <person name="Ullrich K.K."/>
            <person name="Haas F.B."/>
            <person name="Vanderstraeten L."/>
            <person name="Becker D."/>
            <person name="Lang D."/>
            <person name="Vosolsobe S."/>
            <person name="Rombauts S."/>
            <person name="Wilhelmsson P.K.I."/>
            <person name="Janitza P."/>
            <person name="Kern R."/>
            <person name="Heyl A."/>
            <person name="Rumpler F."/>
            <person name="Villalobos L.I.A.C."/>
            <person name="Clay J.M."/>
            <person name="Skokan R."/>
            <person name="Toyoda A."/>
            <person name="Suzuki Y."/>
            <person name="Kagoshima H."/>
            <person name="Schijlen E."/>
            <person name="Tajeshwar N."/>
            <person name="Catarino B."/>
            <person name="Hetherington A.J."/>
            <person name="Saltykova A."/>
            <person name="Bonnot C."/>
            <person name="Breuninger H."/>
            <person name="Symeonidi A."/>
            <person name="Radhakrishnan G.V."/>
            <person name="Van Nieuwerburgh F."/>
            <person name="Deforce D."/>
            <person name="Chang C."/>
            <person name="Karol K.G."/>
            <person name="Hedrich R."/>
            <person name="Ulvskov P."/>
            <person name="Glockner G."/>
            <person name="Delwiche C.F."/>
            <person name="Petrasek J."/>
            <person name="Van de Peer Y."/>
            <person name="Friml J."/>
            <person name="Beilby M."/>
            <person name="Dolan L."/>
            <person name="Kohara Y."/>
            <person name="Sugano S."/>
            <person name="Fujiyama A."/>
            <person name="Delaux P.-M."/>
            <person name="Quint M."/>
            <person name="TheiBen G."/>
            <person name="Hagemann M."/>
            <person name="Harholt J."/>
            <person name="Dunand C."/>
            <person name="Zachgo S."/>
            <person name="Langdale J."/>
            <person name="Maumus F."/>
            <person name="Straeten D.V.D."/>
            <person name="Gould S.B."/>
            <person name="Rensing S.A."/>
        </authorList>
    </citation>
    <scope>NUCLEOTIDE SEQUENCE [LARGE SCALE GENOMIC DNA]</scope>
    <source>
        <strain evidence="7 8">S276</strain>
    </source>
</reference>
<keyword evidence="8" id="KW-1185">Reference proteome</keyword>
<feature type="compositionally biased region" description="Acidic residues" evidence="5">
    <location>
        <begin position="235"/>
        <end position="255"/>
    </location>
</feature>
<dbReference type="InterPro" id="IPR017907">
    <property type="entry name" value="Znf_RING_CS"/>
</dbReference>
<evidence type="ECO:0000313" key="7">
    <source>
        <dbReference type="EMBL" id="GBG59250.1"/>
    </source>
</evidence>
<evidence type="ECO:0000256" key="4">
    <source>
        <dbReference type="PROSITE-ProRule" id="PRU00175"/>
    </source>
</evidence>
<dbReference type="AlphaFoldDB" id="A0A388JN43"/>
<dbReference type="SMART" id="SM00184">
    <property type="entry name" value="RING"/>
    <property type="match status" value="1"/>
</dbReference>